<evidence type="ECO:0000313" key="1">
    <source>
        <dbReference type="EMBL" id="KIM38897.1"/>
    </source>
</evidence>
<dbReference type="EMBL" id="KN831788">
    <property type="protein sequence ID" value="KIM38897.1"/>
    <property type="molecule type" value="Genomic_DNA"/>
</dbReference>
<dbReference type="OrthoDB" id="2742740at2759"/>
<dbReference type="Proteomes" id="UP000053424">
    <property type="component" value="Unassembled WGS sequence"/>
</dbReference>
<keyword evidence="2" id="KW-1185">Reference proteome</keyword>
<accession>A0A0C2YCY8</accession>
<reference evidence="1 2" key="1">
    <citation type="submission" date="2014-04" db="EMBL/GenBank/DDBJ databases">
        <authorList>
            <consortium name="DOE Joint Genome Institute"/>
            <person name="Kuo A."/>
            <person name="Gay G."/>
            <person name="Dore J."/>
            <person name="Kohler A."/>
            <person name="Nagy L.G."/>
            <person name="Floudas D."/>
            <person name="Copeland A."/>
            <person name="Barry K.W."/>
            <person name="Cichocki N."/>
            <person name="Veneault-Fourrey C."/>
            <person name="LaButti K."/>
            <person name="Lindquist E.A."/>
            <person name="Lipzen A."/>
            <person name="Lundell T."/>
            <person name="Morin E."/>
            <person name="Murat C."/>
            <person name="Sun H."/>
            <person name="Tunlid A."/>
            <person name="Henrissat B."/>
            <person name="Grigoriev I.V."/>
            <person name="Hibbett D.S."/>
            <person name="Martin F."/>
            <person name="Nordberg H.P."/>
            <person name="Cantor M.N."/>
            <person name="Hua S.X."/>
        </authorList>
    </citation>
    <scope>NUCLEOTIDE SEQUENCE [LARGE SCALE GENOMIC DNA]</scope>
    <source>
        <strain evidence="2">h7</strain>
    </source>
</reference>
<dbReference type="HOGENOM" id="CLU_007337_3_0_1"/>
<dbReference type="STRING" id="686832.A0A0C2YCY8"/>
<dbReference type="AlphaFoldDB" id="A0A0C2YCY8"/>
<protein>
    <submittedName>
        <fullName evidence="1">Uncharacterized protein</fullName>
    </submittedName>
</protein>
<organism evidence="1 2">
    <name type="scientific">Hebeloma cylindrosporum</name>
    <dbReference type="NCBI Taxonomy" id="76867"/>
    <lineage>
        <taxon>Eukaryota</taxon>
        <taxon>Fungi</taxon>
        <taxon>Dikarya</taxon>
        <taxon>Basidiomycota</taxon>
        <taxon>Agaricomycotina</taxon>
        <taxon>Agaricomycetes</taxon>
        <taxon>Agaricomycetidae</taxon>
        <taxon>Agaricales</taxon>
        <taxon>Agaricineae</taxon>
        <taxon>Hymenogastraceae</taxon>
        <taxon>Hebeloma</taxon>
    </lineage>
</organism>
<gene>
    <name evidence="1" type="ORF">M413DRAFT_75522</name>
</gene>
<evidence type="ECO:0000313" key="2">
    <source>
        <dbReference type="Proteomes" id="UP000053424"/>
    </source>
</evidence>
<sequence>MHDTPDNLLNDGLDEEDAFREPLNFVPAIEDIKTARDFIAALKGASFDHRFSRLDKDILPRMRNPPTAPLSVDNPTDRLSLDLFLAVDNASQETYNSARNAIMRRFPTEKGYPRQSLMAKQLVENLTGITPIIHDMCFNSCVGFTGPFTDEKACPTCGEPRYEENRNTEIPRKQFHTIPLGPQLQAL</sequence>
<feature type="non-terminal residue" evidence="1">
    <location>
        <position position="1"/>
    </location>
</feature>
<reference evidence="2" key="2">
    <citation type="submission" date="2015-01" db="EMBL/GenBank/DDBJ databases">
        <title>Evolutionary Origins and Diversification of the Mycorrhizal Mutualists.</title>
        <authorList>
            <consortium name="DOE Joint Genome Institute"/>
            <consortium name="Mycorrhizal Genomics Consortium"/>
            <person name="Kohler A."/>
            <person name="Kuo A."/>
            <person name="Nagy L.G."/>
            <person name="Floudas D."/>
            <person name="Copeland A."/>
            <person name="Barry K.W."/>
            <person name="Cichocki N."/>
            <person name="Veneault-Fourrey C."/>
            <person name="LaButti K."/>
            <person name="Lindquist E.A."/>
            <person name="Lipzen A."/>
            <person name="Lundell T."/>
            <person name="Morin E."/>
            <person name="Murat C."/>
            <person name="Riley R."/>
            <person name="Ohm R."/>
            <person name="Sun H."/>
            <person name="Tunlid A."/>
            <person name="Henrissat B."/>
            <person name="Grigoriev I.V."/>
            <person name="Hibbett D.S."/>
            <person name="Martin F."/>
        </authorList>
    </citation>
    <scope>NUCLEOTIDE SEQUENCE [LARGE SCALE GENOMIC DNA]</scope>
    <source>
        <strain evidence="2">h7</strain>
    </source>
</reference>
<proteinExistence type="predicted"/>
<name>A0A0C2YCY8_HEBCY</name>